<protein>
    <submittedName>
        <fullName evidence="3">Porin</fullName>
    </submittedName>
</protein>
<keyword evidence="4" id="KW-1185">Reference proteome</keyword>
<organism evidence="3 4">
    <name type="scientific">Paracoccus marinaquae</name>
    <dbReference type="NCBI Taxonomy" id="2841926"/>
    <lineage>
        <taxon>Bacteria</taxon>
        <taxon>Pseudomonadati</taxon>
        <taxon>Pseudomonadota</taxon>
        <taxon>Alphaproteobacteria</taxon>
        <taxon>Rhodobacterales</taxon>
        <taxon>Paracoccaceae</taxon>
        <taxon>Paracoccus</taxon>
    </lineage>
</organism>
<dbReference type="InterPro" id="IPR023614">
    <property type="entry name" value="Porin_dom_sf"/>
</dbReference>
<evidence type="ECO:0000313" key="4">
    <source>
        <dbReference type="Proteomes" id="UP001166191"/>
    </source>
</evidence>
<dbReference type="InterPro" id="IPR033900">
    <property type="entry name" value="Gram_neg_porin_domain"/>
</dbReference>
<comment type="caution">
    <text evidence="3">The sequence shown here is derived from an EMBL/GenBank/DDBJ whole genome shotgun (WGS) entry which is preliminary data.</text>
</comment>
<evidence type="ECO:0000313" key="3">
    <source>
        <dbReference type="EMBL" id="MBU3031050.1"/>
    </source>
</evidence>
<keyword evidence="1" id="KW-0732">Signal</keyword>
<feature type="signal peptide" evidence="1">
    <location>
        <begin position="1"/>
        <end position="25"/>
    </location>
</feature>
<accession>A0ABS6AKD4</accession>
<feature type="chain" id="PRO_5046268694" evidence="1">
    <location>
        <begin position="26"/>
        <end position="379"/>
    </location>
</feature>
<name>A0ABS6AKD4_9RHOB</name>
<dbReference type="SUPFAM" id="SSF56935">
    <property type="entry name" value="Porins"/>
    <property type="match status" value="1"/>
</dbReference>
<evidence type="ECO:0000259" key="2">
    <source>
        <dbReference type="Pfam" id="PF13609"/>
    </source>
</evidence>
<reference evidence="3" key="1">
    <citation type="submission" date="2021-06" db="EMBL/GenBank/DDBJ databases">
        <title>Paracoccus bacterium XHP0099 sp. nov., isolated from the surface waters of the Yellow Sea.</title>
        <authorList>
            <person name="Xue H."/>
            <person name="Zhang D."/>
        </authorList>
    </citation>
    <scope>NUCLEOTIDE SEQUENCE</scope>
    <source>
        <strain evidence="3">XHP0099</strain>
    </source>
</reference>
<evidence type="ECO:0000256" key="1">
    <source>
        <dbReference type="SAM" id="SignalP"/>
    </source>
</evidence>
<feature type="domain" description="Porin" evidence="2">
    <location>
        <begin position="10"/>
        <end position="361"/>
    </location>
</feature>
<sequence>MKTKSFAGTAAMMLAGFHAAAPALAQEKTSGIQPLEWVSGNTTIRIYGQIDEGALSFDDGEKTTNYGLVGNKNSSSRLGLRTLTALDSGWDMTGNFEFEYVPHGSTAVDQTDPDEADYDLRKTNIRKMELAFSSDRYGKFWLGQGSMASDGSAKSDLSGTTVIASAAVADIGGGLFRMDDGVLSDISTSDAYSDYNGLGRKMRVRYDSPSFNGFRIMTSFGQDVLAEKDGNYYDIAAHYQGDLEAFDLEGGLAYSRKQAEDIDILSGSVSGLHKASGLNLTLAAAQESAAGDGSYGYVKLGWKRDFFAIGTTALSLDYYTGDDVVEDGSDSQSYGVAMVQRVDRWNTDWYLGLRNYDYDDDTADYQDGLSTMIGFRVQF</sequence>
<proteinExistence type="predicted"/>
<dbReference type="Proteomes" id="UP001166191">
    <property type="component" value="Unassembled WGS sequence"/>
</dbReference>
<dbReference type="EMBL" id="JAHKNG010000023">
    <property type="protein sequence ID" value="MBU3031050.1"/>
    <property type="molecule type" value="Genomic_DNA"/>
</dbReference>
<dbReference type="Gene3D" id="2.40.160.10">
    <property type="entry name" value="Porin"/>
    <property type="match status" value="1"/>
</dbReference>
<dbReference type="Pfam" id="PF13609">
    <property type="entry name" value="Porin_4"/>
    <property type="match status" value="1"/>
</dbReference>
<gene>
    <name evidence="3" type="ORF">KNW02_13075</name>
</gene>